<evidence type="ECO:0000313" key="3">
    <source>
        <dbReference type="Proteomes" id="UP000298355"/>
    </source>
</evidence>
<sequence>MTSSWIDRSPGHAGRSFGSLAQAHEAAVTERFVGPGVRQVVKDSWERSLSLSLDPSRLAPEPELSFDALRELRDRHPLASVLPVVHSLLIRHAFHSGLIVAIGDEFGRLLWIDGDRVVRSRAEGMLFVEGSDWSERRVGTSAPGTALALDHGIQIQRAEHFNELAHPWSCTAVPIHDPHSGAILGVIDVTGGDEAVAPQTLPLVEAAVAALEAELRIQRMSAAAGPTTVARFFGAPAAPPITRAAPARLNVLGGDHGKLENAAGSMEISPRHAEILTLLAWNRDGLSADRLSLLLTDQANAVDNLRAEMVRLRRVLEHTSPTISIASRPYRLETAVELDAQRVLSSLERGAHRVALGCYRGPVLPNSTAPGIVAIRTEVSARLRQAMLSDASADLLLEYARTDEATYDSEVWRACLELLPARSPKRASVVARLSRIEAELDHAASVSAPRNLPQR</sequence>
<comment type="caution">
    <text evidence="2">The sequence shown here is derived from an EMBL/GenBank/DDBJ whole genome shotgun (WGS) entry which is preliminary data.</text>
</comment>
<dbReference type="Proteomes" id="UP000298355">
    <property type="component" value="Unassembled WGS sequence"/>
</dbReference>
<dbReference type="InterPro" id="IPR029016">
    <property type="entry name" value="GAF-like_dom_sf"/>
</dbReference>
<organism evidence="2 3">
    <name type="scientific">Cryobacterium breve</name>
    <dbReference type="NCBI Taxonomy" id="1259258"/>
    <lineage>
        <taxon>Bacteria</taxon>
        <taxon>Bacillati</taxon>
        <taxon>Actinomycetota</taxon>
        <taxon>Actinomycetes</taxon>
        <taxon>Micrococcales</taxon>
        <taxon>Microbacteriaceae</taxon>
        <taxon>Cryobacterium</taxon>
    </lineage>
</organism>
<dbReference type="EMBL" id="SOGJ01000023">
    <property type="protein sequence ID" value="TFC97192.1"/>
    <property type="molecule type" value="Genomic_DNA"/>
</dbReference>
<protein>
    <submittedName>
        <fullName evidence="2">GAF domain-containing protein</fullName>
    </submittedName>
</protein>
<name>A0ABY2IXF8_9MICO</name>
<feature type="domain" description="GAF" evidence="1">
    <location>
        <begin position="120"/>
        <end position="213"/>
    </location>
</feature>
<dbReference type="RefSeq" id="WP_134363638.1">
    <property type="nucleotide sequence ID" value="NZ_SOGJ01000023.1"/>
</dbReference>
<keyword evidence="3" id="KW-1185">Reference proteome</keyword>
<reference evidence="2 3" key="1">
    <citation type="submission" date="2019-03" db="EMBL/GenBank/DDBJ databases">
        <title>Genomics of glacier-inhabiting Cryobacterium strains.</title>
        <authorList>
            <person name="Liu Q."/>
            <person name="Xin Y.-H."/>
        </authorList>
    </citation>
    <scope>NUCLEOTIDE SEQUENCE [LARGE SCALE GENOMIC DNA]</scope>
    <source>
        <strain evidence="2 3">TMT4-23</strain>
    </source>
</reference>
<proteinExistence type="predicted"/>
<evidence type="ECO:0000313" key="2">
    <source>
        <dbReference type="EMBL" id="TFC97192.1"/>
    </source>
</evidence>
<gene>
    <name evidence="2" type="ORF">E3O65_10290</name>
</gene>
<dbReference type="Gene3D" id="3.30.450.40">
    <property type="match status" value="1"/>
</dbReference>
<evidence type="ECO:0000259" key="1">
    <source>
        <dbReference type="Pfam" id="PF01590"/>
    </source>
</evidence>
<dbReference type="Pfam" id="PF01590">
    <property type="entry name" value="GAF"/>
    <property type="match status" value="1"/>
</dbReference>
<dbReference type="InterPro" id="IPR003018">
    <property type="entry name" value="GAF"/>
</dbReference>
<accession>A0ABY2IXF8</accession>